<dbReference type="Proteomes" id="UP000285084">
    <property type="component" value="Unassembled WGS sequence"/>
</dbReference>
<keyword evidence="1" id="KW-0472">Membrane</keyword>
<dbReference type="AlphaFoldDB" id="A0A420MIT1"/>
<comment type="caution">
    <text evidence="2">The sequence shown here is derived from an EMBL/GenBank/DDBJ whole genome shotgun (WGS) entry which is preliminary data.</text>
</comment>
<feature type="transmembrane region" description="Helical" evidence="1">
    <location>
        <begin position="6"/>
        <end position="31"/>
    </location>
</feature>
<protein>
    <submittedName>
        <fullName evidence="2">Uncharacterized protein</fullName>
    </submittedName>
</protein>
<evidence type="ECO:0000313" key="2">
    <source>
        <dbReference type="EMBL" id="RKK67951.1"/>
    </source>
</evidence>
<accession>A0A420MIT1</accession>
<evidence type="ECO:0000313" key="3">
    <source>
        <dbReference type="Proteomes" id="UP000285084"/>
    </source>
</evidence>
<keyword evidence="1" id="KW-0812">Transmembrane</keyword>
<organism evidence="2 3">
    <name type="scientific">Fusarium oxysporum</name>
    <name type="common">Fusarium vascular wilt</name>
    <dbReference type="NCBI Taxonomy" id="5507"/>
    <lineage>
        <taxon>Eukaryota</taxon>
        <taxon>Fungi</taxon>
        <taxon>Dikarya</taxon>
        <taxon>Ascomycota</taxon>
        <taxon>Pezizomycotina</taxon>
        <taxon>Sordariomycetes</taxon>
        <taxon>Hypocreomycetidae</taxon>
        <taxon>Hypocreales</taxon>
        <taxon>Nectriaceae</taxon>
        <taxon>Fusarium</taxon>
        <taxon>Fusarium oxysporum species complex</taxon>
    </lineage>
</organism>
<reference evidence="2 3" key="1">
    <citation type="journal article" date="2018" name="Sci. Rep.">
        <title>Characterisation of pathogen-specific regions and novel effector candidates in Fusarium oxysporum f. sp. cepae.</title>
        <authorList>
            <person name="Armitage A.D."/>
            <person name="Taylor A."/>
            <person name="Sobczyk M.K."/>
            <person name="Baxter L."/>
            <person name="Greenfield B.P."/>
            <person name="Bates H.J."/>
            <person name="Wilson F."/>
            <person name="Jackson A.C."/>
            <person name="Ott S."/>
            <person name="Harrison R.J."/>
            <person name="Clarkson J.P."/>
        </authorList>
    </citation>
    <scope>NUCLEOTIDE SEQUENCE [LARGE SCALE GENOMIC DNA]</scope>
    <source>
        <strain evidence="2 3">Fo_A13</strain>
    </source>
</reference>
<evidence type="ECO:0000256" key="1">
    <source>
        <dbReference type="SAM" id="Phobius"/>
    </source>
</evidence>
<name>A0A420MIT1_FUSOX</name>
<keyword evidence="1" id="KW-1133">Transmembrane helix</keyword>
<sequence>MNVAHSGGHIITQVGLACSLLGAALTFIILLSMKKQTQPASFVLASNMGTSGWSSDFAWALGVCNAL</sequence>
<dbReference type="EMBL" id="MRCX01000206">
    <property type="protein sequence ID" value="RKK67951.1"/>
    <property type="molecule type" value="Genomic_DNA"/>
</dbReference>
<proteinExistence type="predicted"/>
<gene>
    <name evidence="2" type="ORF">BFJ69_g14045</name>
</gene>